<name>A0AA42W7L8_9BURK</name>
<proteinExistence type="predicted"/>
<dbReference type="Proteomes" id="UP001161276">
    <property type="component" value="Unassembled WGS sequence"/>
</dbReference>
<evidence type="ECO:0000313" key="2">
    <source>
        <dbReference type="EMBL" id="MDH2050110.1"/>
    </source>
</evidence>
<accession>A0AA42W7L8</accession>
<dbReference type="RefSeq" id="WP_280026182.1">
    <property type="nucleotide sequence ID" value="NZ_JAOCKG010000002.1"/>
</dbReference>
<evidence type="ECO:0000256" key="1">
    <source>
        <dbReference type="SAM" id="MobiDB-lite"/>
    </source>
</evidence>
<dbReference type="EMBL" id="JAOCKG010000002">
    <property type="protein sequence ID" value="MDH2050110.1"/>
    <property type="molecule type" value="Genomic_DNA"/>
</dbReference>
<reference evidence="2" key="1">
    <citation type="submission" date="2022-09" db="EMBL/GenBank/DDBJ databases">
        <title>Intensive care unit water sources are persistently colonized with multi-drug resistant bacteria and are the site of extensive horizontal gene transfer of antibiotic resistance genes.</title>
        <authorList>
            <person name="Diorio-Toth L."/>
        </authorList>
    </citation>
    <scope>NUCLEOTIDE SEQUENCE</scope>
    <source>
        <strain evidence="2">GD03676</strain>
    </source>
</reference>
<dbReference type="AlphaFoldDB" id="A0AA42W7L8"/>
<comment type="caution">
    <text evidence="2">The sequence shown here is derived from an EMBL/GenBank/DDBJ whole genome shotgun (WGS) entry which is preliminary data.</text>
</comment>
<gene>
    <name evidence="2" type="ORF">N5K24_06870</name>
</gene>
<evidence type="ECO:0000313" key="3">
    <source>
        <dbReference type="Proteomes" id="UP001161276"/>
    </source>
</evidence>
<organism evidence="2 3">
    <name type="scientific">Achromobacter marplatensis</name>
    <dbReference type="NCBI Taxonomy" id="470868"/>
    <lineage>
        <taxon>Bacteria</taxon>
        <taxon>Pseudomonadati</taxon>
        <taxon>Pseudomonadota</taxon>
        <taxon>Betaproteobacteria</taxon>
        <taxon>Burkholderiales</taxon>
        <taxon>Alcaligenaceae</taxon>
        <taxon>Achromobacter</taxon>
    </lineage>
</organism>
<protein>
    <submittedName>
        <fullName evidence="2">Uncharacterized protein</fullName>
    </submittedName>
</protein>
<sequence>MTQPTAQTPAKPEANTPNDKTDAAHRSGQFGADEPEVAENPPAKRPADKTPNTKGPQFEEGGEYPGKRPGGK</sequence>
<feature type="region of interest" description="Disordered" evidence="1">
    <location>
        <begin position="1"/>
        <end position="72"/>
    </location>
</feature>